<reference evidence="1 2" key="1">
    <citation type="submission" date="2020-01" db="EMBL/GenBank/DDBJ databases">
        <title>Genomes of bacteria type strains.</title>
        <authorList>
            <person name="Chen J."/>
            <person name="Zhu S."/>
            <person name="Yang J."/>
        </authorList>
    </citation>
    <scope>NUCLEOTIDE SEQUENCE [LARGE SCALE GENOMIC DNA]</scope>
    <source>
        <strain evidence="1 2">LMG 24078</strain>
    </source>
</reference>
<dbReference type="RefSeq" id="WP_163105700.1">
    <property type="nucleotide sequence ID" value="NZ_JAAAWO010000003.1"/>
</dbReference>
<organism evidence="1 2">
    <name type="scientific">Alteromonas genovensis</name>
    <dbReference type="NCBI Taxonomy" id="471225"/>
    <lineage>
        <taxon>Bacteria</taxon>
        <taxon>Pseudomonadati</taxon>
        <taxon>Pseudomonadota</taxon>
        <taxon>Gammaproteobacteria</taxon>
        <taxon>Alteromonadales</taxon>
        <taxon>Alteromonadaceae</taxon>
        <taxon>Alteromonas/Salinimonas group</taxon>
        <taxon>Alteromonas</taxon>
    </lineage>
</organism>
<name>A0A6N9TD05_9ALTE</name>
<keyword evidence="2" id="KW-1185">Reference proteome</keyword>
<accession>A0A6N9TD05</accession>
<proteinExistence type="predicted"/>
<dbReference type="EMBL" id="JAAAWO010000003">
    <property type="protein sequence ID" value="NDW15163.1"/>
    <property type="molecule type" value="Genomic_DNA"/>
</dbReference>
<protein>
    <submittedName>
        <fullName evidence="1">Uncharacterized protein</fullName>
    </submittedName>
</protein>
<evidence type="ECO:0000313" key="1">
    <source>
        <dbReference type="EMBL" id="NDW15163.1"/>
    </source>
</evidence>
<evidence type="ECO:0000313" key="2">
    <source>
        <dbReference type="Proteomes" id="UP000471381"/>
    </source>
</evidence>
<dbReference type="AlphaFoldDB" id="A0A6N9TD05"/>
<gene>
    <name evidence="1" type="ORF">GTQ48_06480</name>
</gene>
<dbReference type="Proteomes" id="UP000471381">
    <property type="component" value="Unassembled WGS sequence"/>
</dbReference>
<sequence length="141" mass="15138">MKKIMSLIELIGIPHLTHQTDFTQSETIDSPSGMEDSSLTVVNPCSGLPFVDSCSHIDVGGNPLGVCDKLGTESDLALMDGLHQMSNSIDESDTADMDIGTSSILSVNTDSFDDATTTNFLDDDLSDTSTDHSFDDSWGDW</sequence>
<comment type="caution">
    <text evidence="1">The sequence shown here is derived from an EMBL/GenBank/DDBJ whole genome shotgun (WGS) entry which is preliminary data.</text>
</comment>